<dbReference type="CDD" id="cd06257">
    <property type="entry name" value="DnaJ"/>
    <property type="match status" value="1"/>
</dbReference>
<dbReference type="STRING" id="1182541.W9XTV9"/>
<dbReference type="EMBL" id="AMWN01000006">
    <property type="protein sequence ID" value="EXJ83673.1"/>
    <property type="molecule type" value="Genomic_DNA"/>
</dbReference>
<evidence type="ECO:0000313" key="2">
    <source>
        <dbReference type="EMBL" id="EXJ83673.1"/>
    </source>
</evidence>
<dbReference type="PANTHER" id="PTHR12521">
    <property type="entry name" value="PROTEIN C6ORF130"/>
    <property type="match status" value="1"/>
</dbReference>
<dbReference type="Proteomes" id="UP000019484">
    <property type="component" value="Unassembled WGS sequence"/>
</dbReference>
<dbReference type="eggNOG" id="ENOG502S60W">
    <property type="taxonomic scope" value="Eukaryota"/>
</dbReference>
<dbReference type="RefSeq" id="XP_007726359.1">
    <property type="nucleotide sequence ID" value="XM_007728169.1"/>
</dbReference>
<keyword evidence="3" id="KW-1185">Reference proteome</keyword>
<dbReference type="GO" id="GO:0140291">
    <property type="term" value="P:peptidyl-glutamate ADP-deribosylation"/>
    <property type="evidence" value="ECO:0007669"/>
    <property type="project" value="TreeGrafter"/>
</dbReference>
<sequence>MKVIDQSRFYRILGLPHETSLDELDERYLQLTLHLSGPNGPDNKEEARLQQELVDQAYNALLARFLHTAKEIRPPSDDSFTMKQVLVAQDRIQPPSHNDDDLWISPESSRSSGCDSKARRKTVVDRGQAPGFSVQAIEGDIFDAPDRAVIVHAVNCQGVWGYGIAAQLKKAFPAAYRVYRSYCQHGSAPWDLVGTSLLIPPQPEDFMEEQNNGTVPKLGAVKQPSAIVFEKRHWIACLFTGVGYGKPNTASSNPGKDSQPRILRRTMSALEHLRIMLEEFGPSNFNEDTNWQSDDDKPGEIWCCKFNSGAFGVDWEETRALVEEEFMGFERPWTVVTKVDKVTKSYRARDG</sequence>
<dbReference type="OrthoDB" id="2155246at2759"/>
<dbReference type="InterPro" id="IPR050892">
    <property type="entry name" value="ADP-ribose_metab_enzymes"/>
</dbReference>
<dbReference type="InterPro" id="IPR036869">
    <property type="entry name" value="J_dom_sf"/>
</dbReference>
<comment type="caution">
    <text evidence="2">The sequence shown here is derived from an EMBL/GenBank/DDBJ whole genome shotgun (WGS) entry which is preliminary data.</text>
</comment>
<feature type="region of interest" description="Disordered" evidence="1">
    <location>
        <begin position="90"/>
        <end position="122"/>
    </location>
</feature>
<dbReference type="Gene3D" id="3.40.220.10">
    <property type="entry name" value="Leucine Aminopeptidase, subunit E, domain 1"/>
    <property type="match status" value="1"/>
</dbReference>
<dbReference type="HOGENOM" id="CLU_725692_0_0_1"/>
<name>W9XTV9_9EURO</name>
<accession>W9XTV9</accession>
<organism evidence="2 3">
    <name type="scientific">Capronia coronata CBS 617.96</name>
    <dbReference type="NCBI Taxonomy" id="1182541"/>
    <lineage>
        <taxon>Eukaryota</taxon>
        <taxon>Fungi</taxon>
        <taxon>Dikarya</taxon>
        <taxon>Ascomycota</taxon>
        <taxon>Pezizomycotina</taxon>
        <taxon>Eurotiomycetes</taxon>
        <taxon>Chaetothyriomycetidae</taxon>
        <taxon>Chaetothyriales</taxon>
        <taxon>Herpotrichiellaceae</taxon>
        <taxon>Capronia</taxon>
    </lineage>
</organism>
<gene>
    <name evidence="2" type="ORF">A1O1_07297</name>
</gene>
<dbReference type="InterPro" id="IPR001623">
    <property type="entry name" value="DnaJ_domain"/>
</dbReference>
<dbReference type="AlphaFoldDB" id="W9XTV9"/>
<evidence type="ECO:0000313" key="3">
    <source>
        <dbReference type="Proteomes" id="UP000019484"/>
    </source>
</evidence>
<reference evidence="2 3" key="1">
    <citation type="submission" date="2013-03" db="EMBL/GenBank/DDBJ databases">
        <title>The Genome Sequence of Capronia coronata CBS 617.96.</title>
        <authorList>
            <consortium name="The Broad Institute Genomics Platform"/>
            <person name="Cuomo C."/>
            <person name="de Hoog S."/>
            <person name="Gorbushina A."/>
            <person name="Walker B."/>
            <person name="Young S.K."/>
            <person name="Zeng Q."/>
            <person name="Gargeya S."/>
            <person name="Fitzgerald M."/>
            <person name="Haas B."/>
            <person name="Abouelleil A."/>
            <person name="Allen A.W."/>
            <person name="Alvarado L."/>
            <person name="Arachchi H.M."/>
            <person name="Berlin A.M."/>
            <person name="Chapman S.B."/>
            <person name="Gainer-Dewar J."/>
            <person name="Goldberg J."/>
            <person name="Griggs A."/>
            <person name="Gujja S."/>
            <person name="Hansen M."/>
            <person name="Howarth C."/>
            <person name="Imamovic A."/>
            <person name="Ireland A."/>
            <person name="Larimer J."/>
            <person name="McCowan C."/>
            <person name="Murphy C."/>
            <person name="Pearson M."/>
            <person name="Poon T.W."/>
            <person name="Priest M."/>
            <person name="Roberts A."/>
            <person name="Saif S."/>
            <person name="Shea T."/>
            <person name="Sisk P."/>
            <person name="Sykes S."/>
            <person name="Wortman J."/>
            <person name="Nusbaum C."/>
            <person name="Birren B."/>
        </authorList>
    </citation>
    <scope>NUCLEOTIDE SEQUENCE [LARGE SCALE GENOMIC DNA]</scope>
    <source>
        <strain evidence="2 3">CBS 617.96</strain>
    </source>
</reference>
<dbReference type="InterPro" id="IPR043472">
    <property type="entry name" value="Macro_dom-like"/>
</dbReference>
<dbReference type="SUPFAM" id="SSF52949">
    <property type="entry name" value="Macro domain-like"/>
    <property type="match status" value="1"/>
</dbReference>
<evidence type="ECO:0000256" key="1">
    <source>
        <dbReference type="SAM" id="MobiDB-lite"/>
    </source>
</evidence>
<proteinExistence type="predicted"/>
<dbReference type="SUPFAM" id="SSF46565">
    <property type="entry name" value="Chaperone J-domain"/>
    <property type="match status" value="1"/>
</dbReference>
<protein>
    <submittedName>
        <fullName evidence="2">Uncharacterized protein</fullName>
    </submittedName>
</protein>
<dbReference type="GeneID" id="19162158"/>
<dbReference type="PANTHER" id="PTHR12521:SF0">
    <property type="entry name" value="ADP-RIBOSE GLYCOHYDROLASE OARD1"/>
    <property type="match status" value="1"/>
</dbReference>